<name>U5VRQ4_9ACTN</name>
<dbReference type="SMART" id="SM00448">
    <property type="entry name" value="REC"/>
    <property type="match status" value="1"/>
</dbReference>
<evidence type="ECO:0000313" key="5">
    <source>
        <dbReference type="Proteomes" id="UP000017746"/>
    </source>
</evidence>
<organism evidence="4 5">
    <name type="scientific">Actinoplanes friuliensis DSM 7358</name>
    <dbReference type="NCBI Taxonomy" id="1246995"/>
    <lineage>
        <taxon>Bacteria</taxon>
        <taxon>Bacillati</taxon>
        <taxon>Actinomycetota</taxon>
        <taxon>Actinomycetes</taxon>
        <taxon>Micromonosporales</taxon>
        <taxon>Micromonosporaceae</taxon>
        <taxon>Actinoplanes</taxon>
    </lineage>
</organism>
<dbReference type="RefSeq" id="WP_023359028.1">
    <property type="nucleotide sequence ID" value="NC_022657.1"/>
</dbReference>
<dbReference type="STRING" id="1246995.AFR_06040"/>
<dbReference type="PANTHER" id="PTHR44591">
    <property type="entry name" value="STRESS RESPONSE REGULATOR PROTEIN 1"/>
    <property type="match status" value="1"/>
</dbReference>
<dbReference type="Gene3D" id="3.40.50.2300">
    <property type="match status" value="1"/>
</dbReference>
<dbReference type="eggNOG" id="COG0784">
    <property type="taxonomic scope" value="Bacteria"/>
</dbReference>
<dbReference type="CDD" id="cd17574">
    <property type="entry name" value="REC_OmpR"/>
    <property type="match status" value="1"/>
</dbReference>
<dbReference type="GO" id="GO:0000160">
    <property type="term" value="P:phosphorelay signal transduction system"/>
    <property type="evidence" value="ECO:0007669"/>
    <property type="project" value="InterPro"/>
</dbReference>
<dbReference type="InterPro" id="IPR011006">
    <property type="entry name" value="CheY-like_superfamily"/>
</dbReference>
<dbReference type="Proteomes" id="UP000017746">
    <property type="component" value="Chromosome"/>
</dbReference>
<feature type="modified residue" description="4-aspartylphosphate" evidence="2">
    <location>
        <position position="52"/>
    </location>
</feature>
<dbReference type="InterPro" id="IPR001789">
    <property type="entry name" value="Sig_transdc_resp-reg_receiver"/>
</dbReference>
<dbReference type="KEGG" id="afs:AFR_06040"/>
<dbReference type="InterPro" id="IPR050595">
    <property type="entry name" value="Bact_response_regulator"/>
</dbReference>
<dbReference type="PROSITE" id="PS50110">
    <property type="entry name" value="RESPONSE_REGULATORY"/>
    <property type="match status" value="1"/>
</dbReference>
<proteinExistence type="predicted"/>
<feature type="domain" description="Response regulatory" evidence="3">
    <location>
        <begin position="3"/>
        <end position="118"/>
    </location>
</feature>
<sequence length="140" mass="14856">MAAVLIAEDDEEIAFILTRVLKRAGHVVHHAPDGVAALALASQIRPQVVLTDLGMPRMDGLELSRSVREHPDLRDTPIAILTGSLLPEDPRAVAAAPCAVLLKPCANDDLRLAVQQLAELGPHDHSTASSACPFRLAALP</sequence>
<dbReference type="AlphaFoldDB" id="U5VRQ4"/>
<evidence type="ECO:0000256" key="2">
    <source>
        <dbReference type="PROSITE-ProRule" id="PRU00169"/>
    </source>
</evidence>
<dbReference type="SUPFAM" id="SSF52172">
    <property type="entry name" value="CheY-like"/>
    <property type="match status" value="1"/>
</dbReference>
<dbReference type="Pfam" id="PF00072">
    <property type="entry name" value="Response_reg"/>
    <property type="match status" value="1"/>
</dbReference>
<dbReference type="HOGENOM" id="CLU_000445_69_17_11"/>
<keyword evidence="5" id="KW-1185">Reference proteome</keyword>
<evidence type="ECO:0000259" key="3">
    <source>
        <dbReference type="PROSITE" id="PS50110"/>
    </source>
</evidence>
<protein>
    <submittedName>
        <fullName evidence="4">Putative response regulator receiver domain protein</fullName>
    </submittedName>
</protein>
<keyword evidence="1 2" id="KW-0597">Phosphoprotein</keyword>
<dbReference type="OrthoDB" id="3784905at2"/>
<gene>
    <name evidence="4" type="ORF">AFR_06040</name>
</gene>
<dbReference type="EMBL" id="CP006272">
    <property type="protein sequence ID" value="AGZ39497.1"/>
    <property type="molecule type" value="Genomic_DNA"/>
</dbReference>
<dbReference type="PANTHER" id="PTHR44591:SF23">
    <property type="entry name" value="CHEY SUBFAMILY"/>
    <property type="match status" value="1"/>
</dbReference>
<dbReference type="PATRIC" id="fig|1246995.3.peg.1227"/>
<evidence type="ECO:0000256" key="1">
    <source>
        <dbReference type="ARBA" id="ARBA00022553"/>
    </source>
</evidence>
<evidence type="ECO:0000313" key="4">
    <source>
        <dbReference type="EMBL" id="AGZ39497.1"/>
    </source>
</evidence>
<reference evidence="4 5" key="1">
    <citation type="journal article" date="2014" name="J. Biotechnol.">
        <title>Complete genome sequence of the actinobacterium Actinoplanes friuliensis HAG 010964, producer of the lipopeptide antibiotic friulimycin.</title>
        <authorList>
            <person name="Ruckert C."/>
            <person name="Szczepanowski R."/>
            <person name="Albersmeier A."/>
            <person name="Goesmann A."/>
            <person name="Fischer N."/>
            <person name="Steinkamper A."/>
            <person name="Puhler A."/>
            <person name="Biener R."/>
            <person name="Schwartz D."/>
            <person name="Kalinowski J."/>
        </authorList>
    </citation>
    <scope>NUCLEOTIDE SEQUENCE [LARGE SCALE GENOMIC DNA]</scope>
    <source>
        <strain evidence="4 5">DSM 7358</strain>
    </source>
</reference>
<accession>U5VRQ4</accession>